<organism evidence="3 4">
    <name type="scientific">Ahniella affigens</name>
    <dbReference type="NCBI Taxonomy" id="2021234"/>
    <lineage>
        <taxon>Bacteria</taxon>
        <taxon>Pseudomonadati</taxon>
        <taxon>Pseudomonadota</taxon>
        <taxon>Gammaproteobacteria</taxon>
        <taxon>Lysobacterales</taxon>
        <taxon>Rhodanobacteraceae</taxon>
        <taxon>Ahniella</taxon>
    </lineage>
</organism>
<keyword evidence="3" id="KW-0418">Kinase</keyword>
<dbReference type="Pfam" id="PF06580">
    <property type="entry name" value="His_kinase"/>
    <property type="match status" value="1"/>
</dbReference>
<keyword evidence="1" id="KW-1133">Transmembrane helix</keyword>
<dbReference type="PANTHER" id="PTHR34220:SF9">
    <property type="entry name" value="SIGNAL TRANSDUCTION HISTIDINE KINASE INTERNAL REGION DOMAIN-CONTAINING PROTEIN"/>
    <property type="match status" value="1"/>
</dbReference>
<dbReference type="Pfam" id="PF02518">
    <property type="entry name" value="HATPase_c"/>
    <property type="match status" value="1"/>
</dbReference>
<dbReference type="InterPro" id="IPR010559">
    <property type="entry name" value="Sig_transdc_His_kin_internal"/>
</dbReference>
<feature type="transmembrane region" description="Helical" evidence="1">
    <location>
        <begin position="49"/>
        <end position="70"/>
    </location>
</feature>
<dbReference type="RefSeq" id="WP_106893197.1">
    <property type="nucleotide sequence ID" value="NZ_CP027860.1"/>
</dbReference>
<dbReference type="InterPro" id="IPR003594">
    <property type="entry name" value="HATPase_dom"/>
</dbReference>
<dbReference type="KEGG" id="xba:C7S18_19830"/>
<gene>
    <name evidence="3" type="ORF">C7S18_19830</name>
</gene>
<dbReference type="Gene3D" id="3.30.565.10">
    <property type="entry name" value="Histidine kinase-like ATPase, C-terminal domain"/>
    <property type="match status" value="1"/>
</dbReference>
<keyword evidence="4" id="KW-1185">Reference proteome</keyword>
<feature type="transmembrane region" description="Helical" evidence="1">
    <location>
        <begin position="125"/>
        <end position="147"/>
    </location>
</feature>
<feature type="transmembrane region" description="Helical" evidence="1">
    <location>
        <begin position="12"/>
        <end position="34"/>
    </location>
</feature>
<accession>A0A2P1PWQ2</accession>
<dbReference type="GO" id="GO:0000155">
    <property type="term" value="F:phosphorelay sensor kinase activity"/>
    <property type="evidence" value="ECO:0007669"/>
    <property type="project" value="InterPro"/>
</dbReference>
<sequence length="363" mass="40222">MRLLGLGGTHRAWIARIAGAWALLGLLLAAQAWLSYSIRNEPIAWTRSLAVWLSWAGFWAILTPIALRLVDRFPIERPMWWWRLIVHLIASVVLASLNLALFAVVGPWVGAQNVEATWWATFSRLMGTAFLLNLPVYWLMIGASQAVRAAKVARERQQQALALQAQLAEARLQALRAQIKPHFLFNALNTVAVLMKEDVALAEHVLLRVCELLRSTLSADDSHQILLRDELALVEAYLSVEQLRLGERLSYQVSAELETLSAQVPPLVLQTLVENAVEHGIAPRRAPGRIEVTATQTESGIRLIVSDNGLGLANETSEGIGLRNIRTRLALLYGDRQRLVLQPAAEGGLVARIDLPMPNEPEP</sequence>
<keyword evidence="1" id="KW-0812">Transmembrane</keyword>
<protein>
    <submittedName>
        <fullName evidence="3">Histidine kinase</fullName>
    </submittedName>
</protein>
<feature type="transmembrane region" description="Helical" evidence="1">
    <location>
        <begin position="82"/>
        <end position="105"/>
    </location>
</feature>
<reference evidence="3 4" key="2">
    <citation type="submission" date="2018-03" db="EMBL/GenBank/DDBJ databases">
        <authorList>
            <person name="Keele B.F."/>
        </authorList>
    </citation>
    <scope>NUCLEOTIDE SEQUENCE [LARGE SCALE GENOMIC DNA]</scope>
    <source>
        <strain evidence="3 4">D13</strain>
    </source>
</reference>
<name>A0A2P1PWQ2_9GAMM</name>
<dbReference type="SUPFAM" id="SSF55874">
    <property type="entry name" value="ATPase domain of HSP90 chaperone/DNA topoisomerase II/histidine kinase"/>
    <property type="match status" value="1"/>
</dbReference>
<keyword evidence="1" id="KW-0472">Membrane</keyword>
<dbReference type="AlphaFoldDB" id="A0A2P1PWQ2"/>
<evidence type="ECO:0000313" key="4">
    <source>
        <dbReference type="Proteomes" id="UP000241074"/>
    </source>
</evidence>
<dbReference type="SMART" id="SM00387">
    <property type="entry name" value="HATPase_c"/>
    <property type="match status" value="1"/>
</dbReference>
<dbReference type="GO" id="GO:0016020">
    <property type="term" value="C:membrane"/>
    <property type="evidence" value="ECO:0007669"/>
    <property type="project" value="InterPro"/>
</dbReference>
<evidence type="ECO:0000256" key="1">
    <source>
        <dbReference type="SAM" id="Phobius"/>
    </source>
</evidence>
<reference evidence="3 4" key="1">
    <citation type="submission" date="2018-03" db="EMBL/GenBank/DDBJ databases">
        <title>Ahniella affigens gen. nov., sp. nov., a gammaproteobacterium isolated from sandy soil near a stream.</title>
        <authorList>
            <person name="Ko Y."/>
            <person name="Kim J.-H."/>
        </authorList>
    </citation>
    <scope>NUCLEOTIDE SEQUENCE [LARGE SCALE GENOMIC DNA]</scope>
    <source>
        <strain evidence="3 4">D13</strain>
    </source>
</reference>
<dbReference type="Proteomes" id="UP000241074">
    <property type="component" value="Chromosome"/>
</dbReference>
<dbReference type="InterPro" id="IPR036890">
    <property type="entry name" value="HATPase_C_sf"/>
</dbReference>
<keyword evidence="3" id="KW-0808">Transferase</keyword>
<dbReference type="EMBL" id="CP027860">
    <property type="protein sequence ID" value="AVP99277.1"/>
    <property type="molecule type" value="Genomic_DNA"/>
</dbReference>
<dbReference type="InterPro" id="IPR050640">
    <property type="entry name" value="Bact_2-comp_sensor_kinase"/>
</dbReference>
<dbReference type="PANTHER" id="PTHR34220">
    <property type="entry name" value="SENSOR HISTIDINE KINASE YPDA"/>
    <property type="match status" value="1"/>
</dbReference>
<evidence type="ECO:0000259" key="2">
    <source>
        <dbReference type="SMART" id="SM00387"/>
    </source>
</evidence>
<evidence type="ECO:0000313" key="3">
    <source>
        <dbReference type="EMBL" id="AVP99277.1"/>
    </source>
</evidence>
<proteinExistence type="predicted"/>
<dbReference type="OrthoDB" id="2514702at2"/>
<feature type="domain" description="Histidine kinase/HSP90-like ATPase" evidence="2">
    <location>
        <begin position="264"/>
        <end position="359"/>
    </location>
</feature>